<dbReference type="RefSeq" id="WP_135838814.1">
    <property type="nucleotide sequence ID" value="NZ_SRRO01000001.1"/>
</dbReference>
<name>A0A4Z1CGB9_9ACTN</name>
<evidence type="ECO:0000313" key="3">
    <source>
        <dbReference type="Proteomes" id="UP000297496"/>
    </source>
</evidence>
<dbReference type="InterPro" id="IPR023286">
    <property type="entry name" value="ABATE_dom_sf"/>
</dbReference>
<dbReference type="EMBL" id="SRRO01000001">
    <property type="protein sequence ID" value="TGN64287.1"/>
    <property type="molecule type" value="Genomic_DNA"/>
</dbReference>
<organism evidence="2 3">
    <name type="scientific">Nocardioides eburneiflavus</name>
    <dbReference type="NCBI Taxonomy" id="2518372"/>
    <lineage>
        <taxon>Bacteria</taxon>
        <taxon>Bacillati</taxon>
        <taxon>Actinomycetota</taxon>
        <taxon>Actinomycetes</taxon>
        <taxon>Propionibacteriales</taxon>
        <taxon>Nocardioidaceae</taxon>
        <taxon>Nocardioides</taxon>
    </lineage>
</organism>
<gene>
    <name evidence="2" type="ORF">EXE59_10230</name>
</gene>
<reference evidence="2 3" key="1">
    <citation type="submission" date="2019-04" db="EMBL/GenBank/DDBJ databases">
        <title>Three New Species of Nocardioides, Nocardioides euryhalodurans sp. nov., Nocardioides seonyuensis sp. nov. and Nocardioides eburneoflavus sp. nov. Isolated from Soil.</title>
        <authorList>
            <person name="Roh S.G."/>
            <person name="Lee C."/>
            <person name="Kim M.-K."/>
            <person name="Kim S.B."/>
        </authorList>
    </citation>
    <scope>NUCLEOTIDE SEQUENCE [LARGE SCALE GENOMIC DNA]</scope>
    <source>
        <strain evidence="2 3">MMS17-SY213</strain>
    </source>
</reference>
<dbReference type="InterPro" id="IPR021005">
    <property type="entry name" value="Znf_CGNR"/>
</dbReference>
<dbReference type="Pfam" id="PF11706">
    <property type="entry name" value="zf-CGNR"/>
    <property type="match status" value="1"/>
</dbReference>
<proteinExistence type="predicted"/>
<comment type="caution">
    <text evidence="2">The sequence shown here is derived from an EMBL/GenBank/DDBJ whole genome shotgun (WGS) entry which is preliminary data.</text>
</comment>
<dbReference type="PANTHER" id="PTHR35525">
    <property type="entry name" value="BLL6575 PROTEIN"/>
    <property type="match status" value="1"/>
</dbReference>
<dbReference type="AlphaFoldDB" id="A0A4Z1CGB9"/>
<dbReference type="OrthoDB" id="3531194at2"/>
<dbReference type="SUPFAM" id="SSF160904">
    <property type="entry name" value="Jann2411-like"/>
    <property type="match status" value="1"/>
</dbReference>
<dbReference type="PANTHER" id="PTHR35525:SF3">
    <property type="entry name" value="BLL6575 PROTEIN"/>
    <property type="match status" value="1"/>
</dbReference>
<dbReference type="Gene3D" id="1.10.3300.10">
    <property type="entry name" value="Jann2411-like domain"/>
    <property type="match status" value="1"/>
</dbReference>
<sequence length="186" mass="20522">MDFIRYAERSAALVNAELPDEDALRAHLADRSWLHRSVVEGDVEALQAFRSELRAVFEASDVDDVSLVVSSLNGLLERHPVTPMISDHDPDNLHMHVANRAASVAELLIGEALMGLANLVCDLGATRLGICSEARCDHVFVDTSPNQSRRYCSDRCSSRANVAAFRARQRRAEQARNEPDAKAATR</sequence>
<dbReference type="Proteomes" id="UP000297496">
    <property type="component" value="Unassembled WGS sequence"/>
</dbReference>
<protein>
    <submittedName>
        <fullName evidence="2">CGNR zinc finger domain-containing protein</fullName>
    </submittedName>
</protein>
<feature type="domain" description="Zinc finger CGNR" evidence="1">
    <location>
        <begin position="127"/>
        <end position="169"/>
    </location>
</feature>
<evidence type="ECO:0000259" key="1">
    <source>
        <dbReference type="Pfam" id="PF11706"/>
    </source>
</evidence>
<keyword evidence="3" id="KW-1185">Reference proteome</keyword>
<accession>A0A4Z1CGB9</accession>
<evidence type="ECO:0000313" key="2">
    <source>
        <dbReference type="EMBL" id="TGN64287.1"/>
    </source>
</evidence>
<dbReference type="InterPro" id="IPR010852">
    <property type="entry name" value="ABATE"/>
</dbReference>